<evidence type="ECO:0000313" key="2">
    <source>
        <dbReference type="EMBL" id="KAF7194986.1"/>
    </source>
</evidence>
<dbReference type="OrthoDB" id="67027at2759"/>
<sequence>MSAKASLEPSPSEMDSFSDFHARRGRVEAITKYNFRDDEYLKAALRSGNAPLHGQPIYRCQQQLAIIGDALLKLIYFTHNFPDSTGGSLNGPYDFISSNAALAFTAWNNGLAKAMEATVPQATRAKYGESSIKSAKVAVATMVEAIIGAVFLDSEKDLSVTKQVIENILARSEQELASGKVLDRAEVAKRPSHGKAALAAAARHMELRTDD</sequence>
<evidence type="ECO:0000259" key="1">
    <source>
        <dbReference type="PROSITE" id="PS50142"/>
    </source>
</evidence>
<dbReference type="SMART" id="SM00535">
    <property type="entry name" value="RIBOc"/>
    <property type="match status" value="1"/>
</dbReference>
<accession>A0A8H6RMB8</accession>
<protein>
    <submittedName>
        <fullName evidence="2">Ribonuclease 3</fullName>
    </submittedName>
</protein>
<dbReference type="InterPro" id="IPR000999">
    <property type="entry name" value="RNase_III_dom"/>
</dbReference>
<reference evidence="2" key="1">
    <citation type="submission" date="2020-04" db="EMBL/GenBank/DDBJ databases">
        <title>Draft genome resource of the tomato pathogen Pseudocercospora fuligena.</title>
        <authorList>
            <person name="Zaccaron A."/>
        </authorList>
    </citation>
    <scope>NUCLEOTIDE SEQUENCE</scope>
    <source>
        <strain evidence="2">PF001</strain>
    </source>
</reference>
<dbReference type="Pfam" id="PF00636">
    <property type="entry name" value="Ribonuclease_3"/>
    <property type="match status" value="1"/>
</dbReference>
<dbReference type="GO" id="GO:0006396">
    <property type="term" value="P:RNA processing"/>
    <property type="evidence" value="ECO:0007669"/>
    <property type="project" value="InterPro"/>
</dbReference>
<gene>
    <name evidence="2" type="ORF">HII31_03660</name>
</gene>
<dbReference type="SUPFAM" id="SSF69065">
    <property type="entry name" value="RNase III domain-like"/>
    <property type="match status" value="1"/>
</dbReference>
<keyword evidence="3" id="KW-1185">Reference proteome</keyword>
<dbReference type="GO" id="GO:0004525">
    <property type="term" value="F:ribonuclease III activity"/>
    <property type="evidence" value="ECO:0007669"/>
    <property type="project" value="InterPro"/>
</dbReference>
<dbReference type="CDD" id="cd00593">
    <property type="entry name" value="RIBOc"/>
    <property type="match status" value="1"/>
</dbReference>
<organism evidence="2 3">
    <name type="scientific">Pseudocercospora fuligena</name>
    <dbReference type="NCBI Taxonomy" id="685502"/>
    <lineage>
        <taxon>Eukaryota</taxon>
        <taxon>Fungi</taxon>
        <taxon>Dikarya</taxon>
        <taxon>Ascomycota</taxon>
        <taxon>Pezizomycotina</taxon>
        <taxon>Dothideomycetes</taxon>
        <taxon>Dothideomycetidae</taxon>
        <taxon>Mycosphaerellales</taxon>
        <taxon>Mycosphaerellaceae</taxon>
        <taxon>Pseudocercospora</taxon>
    </lineage>
</organism>
<comment type="caution">
    <text evidence="2">The sequence shown here is derived from an EMBL/GenBank/DDBJ whole genome shotgun (WGS) entry which is preliminary data.</text>
</comment>
<dbReference type="EMBL" id="JABCIY010000044">
    <property type="protein sequence ID" value="KAF7194986.1"/>
    <property type="molecule type" value="Genomic_DNA"/>
</dbReference>
<feature type="domain" description="RNase III" evidence="1">
    <location>
        <begin position="33"/>
        <end position="155"/>
    </location>
</feature>
<dbReference type="InterPro" id="IPR036389">
    <property type="entry name" value="RNase_III_sf"/>
</dbReference>
<dbReference type="PROSITE" id="PS50142">
    <property type="entry name" value="RNASE_3_2"/>
    <property type="match status" value="1"/>
</dbReference>
<dbReference type="AlphaFoldDB" id="A0A8H6RMB8"/>
<name>A0A8H6RMB8_9PEZI</name>
<proteinExistence type="predicted"/>
<dbReference type="Proteomes" id="UP000660729">
    <property type="component" value="Unassembled WGS sequence"/>
</dbReference>
<evidence type="ECO:0000313" key="3">
    <source>
        <dbReference type="Proteomes" id="UP000660729"/>
    </source>
</evidence>
<dbReference type="Gene3D" id="1.10.1520.10">
    <property type="entry name" value="Ribonuclease III domain"/>
    <property type="match status" value="1"/>
</dbReference>